<dbReference type="RefSeq" id="WP_353894588.1">
    <property type="nucleotide sequence ID" value="NZ_CP159485.1"/>
</dbReference>
<organism evidence="1">
    <name type="scientific">Proteinivorax hydrogeniformans</name>
    <dbReference type="NCBI Taxonomy" id="1826727"/>
    <lineage>
        <taxon>Bacteria</taxon>
        <taxon>Bacillati</taxon>
        <taxon>Bacillota</taxon>
        <taxon>Clostridia</taxon>
        <taxon>Eubacteriales</taxon>
        <taxon>Proteinivoracaceae</taxon>
        <taxon>Proteinivorax</taxon>
    </lineage>
</organism>
<evidence type="ECO:0000313" key="1">
    <source>
        <dbReference type="EMBL" id="XCI30043.1"/>
    </source>
</evidence>
<dbReference type="NCBIfam" id="TIGR01725">
    <property type="entry name" value="phge_HK97_gp10"/>
    <property type="match status" value="1"/>
</dbReference>
<dbReference type="Pfam" id="PF04883">
    <property type="entry name" value="HK97-gp10_like"/>
    <property type="match status" value="1"/>
</dbReference>
<proteinExistence type="predicted"/>
<name>A0AAU8HXC5_9FIRM</name>
<protein>
    <submittedName>
        <fullName evidence="1">HK97-gp10 family putative phage morphogenesis protein</fullName>
    </submittedName>
</protein>
<accession>A0AAU8HXC5</accession>
<reference evidence="1" key="1">
    <citation type="journal article" date="2018" name="Antonie Van Leeuwenhoek">
        <title>Proteinivorax hydrogeniformans sp. nov., an anaerobic, haloalkaliphilic bacterium fermenting proteinaceous compounds with high hydrogen production.</title>
        <authorList>
            <person name="Boltyanskaya Y."/>
            <person name="Detkova E."/>
            <person name="Pimenov N."/>
            <person name="Kevbrin V."/>
        </authorList>
    </citation>
    <scope>NUCLEOTIDE SEQUENCE</scope>
    <source>
        <strain evidence="1">Z-710</strain>
    </source>
</reference>
<dbReference type="EMBL" id="CP159485">
    <property type="protein sequence ID" value="XCI30043.1"/>
    <property type="molecule type" value="Genomic_DNA"/>
</dbReference>
<sequence>MELEGMEELISAVEKMGKDGEKIENKALREAGDVIQNAIVEEAPERTGTLKRSIRRSGVRTKEGMKHVQIGPGNAGWYAKFLEFGTVYTKANPFMSRGYEQSKDKAMEKISWELKKGLGLR</sequence>
<reference evidence="1" key="2">
    <citation type="submission" date="2024-06" db="EMBL/GenBank/DDBJ databases">
        <authorList>
            <person name="Petrova K.O."/>
            <person name="Toshchakov S.V."/>
            <person name="Boltjanskaja Y.V."/>
            <person name="Kevbrin V.V."/>
        </authorList>
    </citation>
    <scope>NUCLEOTIDE SEQUENCE</scope>
    <source>
        <strain evidence="1">Z-710</strain>
    </source>
</reference>
<dbReference type="AlphaFoldDB" id="A0AAU8HXC5"/>
<gene>
    <name evidence="1" type="ORF">PRVXH_002291</name>
</gene>
<dbReference type="InterPro" id="IPR010064">
    <property type="entry name" value="HK97-gp10_tail"/>
</dbReference>